<keyword evidence="2" id="KW-0472">Membrane</keyword>
<comment type="caution">
    <text evidence="3">The sequence shown here is derived from an EMBL/GenBank/DDBJ whole genome shotgun (WGS) entry which is preliminary data.</text>
</comment>
<sequence>MRNCSFHGTCNNYTKNCDCDRYWMPNLFVYALTGSRMDCSWSTLYFTITVFMVMCISITCVVQRRICTVARKRLPYWTRKTGRTIRRRRRKTQRNGDVSLKKGGSSEIAKGTGQSSTYSLLLASDSLSSEDEEDDVLFARNTEKSSVDEIALRERFSSALNAELT</sequence>
<reference evidence="3 4" key="1">
    <citation type="submission" date="2024-08" db="EMBL/GenBank/DDBJ databases">
        <title>Gnathostoma spinigerum genome.</title>
        <authorList>
            <person name="Gonzalez-Bertolin B."/>
            <person name="Monzon S."/>
            <person name="Zaballos A."/>
            <person name="Jimenez P."/>
            <person name="Dekumyoy P."/>
            <person name="Varona S."/>
            <person name="Cuesta I."/>
            <person name="Sumanam S."/>
            <person name="Adisakwattana P."/>
            <person name="Gasser R.B."/>
            <person name="Hernandez-Gonzalez A."/>
            <person name="Young N.D."/>
            <person name="Perteguer M.J."/>
        </authorList>
    </citation>
    <scope>NUCLEOTIDE SEQUENCE [LARGE SCALE GENOMIC DNA]</scope>
    <source>
        <strain evidence="3">AL3</strain>
        <tissue evidence="3">Liver</tissue>
    </source>
</reference>
<protein>
    <recommendedName>
        <fullName evidence="5">EGF-like domain-containing protein</fullName>
    </recommendedName>
</protein>
<feature type="region of interest" description="Disordered" evidence="1">
    <location>
        <begin position="85"/>
        <end position="112"/>
    </location>
</feature>
<keyword evidence="2" id="KW-0812">Transmembrane</keyword>
<keyword evidence="2" id="KW-1133">Transmembrane helix</keyword>
<dbReference type="PANTHER" id="PTHR46182">
    <property type="entry name" value="FI19480P1"/>
    <property type="match status" value="1"/>
</dbReference>
<dbReference type="InterPro" id="IPR029865">
    <property type="entry name" value="KIAA0319-like"/>
</dbReference>
<feature type="transmembrane region" description="Helical" evidence="2">
    <location>
        <begin position="44"/>
        <end position="62"/>
    </location>
</feature>
<evidence type="ECO:0000313" key="3">
    <source>
        <dbReference type="EMBL" id="MFH4983706.1"/>
    </source>
</evidence>
<organism evidence="3 4">
    <name type="scientific">Gnathostoma spinigerum</name>
    <dbReference type="NCBI Taxonomy" id="75299"/>
    <lineage>
        <taxon>Eukaryota</taxon>
        <taxon>Metazoa</taxon>
        <taxon>Ecdysozoa</taxon>
        <taxon>Nematoda</taxon>
        <taxon>Chromadorea</taxon>
        <taxon>Rhabditida</taxon>
        <taxon>Spirurina</taxon>
        <taxon>Gnathostomatomorpha</taxon>
        <taxon>Gnathostomatoidea</taxon>
        <taxon>Gnathostomatidae</taxon>
        <taxon>Gnathostoma</taxon>
    </lineage>
</organism>
<dbReference type="PANTHER" id="PTHR46182:SF2">
    <property type="entry name" value="FI19480P1"/>
    <property type="match status" value="1"/>
</dbReference>
<keyword evidence="4" id="KW-1185">Reference proteome</keyword>
<evidence type="ECO:0000256" key="2">
    <source>
        <dbReference type="SAM" id="Phobius"/>
    </source>
</evidence>
<name>A0ABD6EV04_9BILA</name>
<evidence type="ECO:0000313" key="4">
    <source>
        <dbReference type="Proteomes" id="UP001608902"/>
    </source>
</evidence>
<proteinExistence type="predicted"/>
<evidence type="ECO:0008006" key="5">
    <source>
        <dbReference type="Google" id="ProtNLM"/>
    </source>
</evidence>
<dbReference type="EMBL" id="JBGFUD010013402">
    <property type="protein sequence ID" value="MFH4983706.1"/>
    <property type="molecule type" value="Genomic_DNA"/>
</dbReference>
<gene>
    <name evidence="3" type="ORF">AB6A40_010415</name>
</gene>
<evidence type="ECO:0000256" key="1">
    <source>
        <dbReference type="SAM" id="MobiDB-lite"/>
    </source>
</evidence>
<dbReference type="AlphaFoldDB" id="A0ABD6EV04"/>
<accession>A0ABD6EV04</accession>
<dbReference type="Proteomes" id="UP001608902">
    <property type="component" value="Unassembled WGS sequence"/>
</dbReference>